<accession>A0ABD4EFH7</accession>
<protein>
    <submittedName>
        <fullName evidence="1">Uncharacterized protein</fullName>
    </submittedName>
</protein>
<sequence length="55" mass="6890">MGWGPNKKKCDKHFREQRKLGWAQQREMYQAFQKDIIFDKYLNDVWQFKIKLKQI</sequence>
<comment type="caution">
    <text evidence="1">The sequence shown here is derived from an EMBL/GenBank/DDBJ whole genome shotgun (WGS) entry which is preliminary data.</text>
</comment>
<dbReference type="EMBL" id="LRQI01000052">
    <property type="protein sequence ID" value="KXA38339.1"/>
    <property type="molecule type" value="Genomic_DNA"/>
</dbReference>
<evidence type="ECO:0000313" key="2">
    <source>
        <dbReference type="Proteomes" id="UP000070063"/>
    </source>
</evidence>
<organism evidence="1 2">
    <name type="scientific">Staphylococcus lugdunensis</name>
    <dbReference type="NCBI Taxonomy" id="28035"/>
    <lineage>
        <taxon>Bacteria</taxon>
        <taxon>Bacillati</taxon>
        <taxon>Bacillota</taxon>
        <taxon>Bacilli</taxon>
        <taxon>Bacillales</taxon>
        <taxon>Staphylococcaceae</taxon>
        <taxon>Staphylococcus</taxon>
    </lineage>
</organism>
<name>A0ABD4EFH7_STALU</name>
<dbReference type="AlphaFoldDB" id="A0ABD4EFH7"/>
<evidence type="ECO:0000313" key="1">
    <source>
        <dbReference type="EMBL" id="KXA38339.1"/>
    </source>
</evidence>
<gene>
    <name evidence="1" type="ORF">HMPREF3225_01295</name>
</gene>
<dbReference type="Proteomes" id="UP000070063">
    <property type="component" value="Unassembled WGS sequence"/>
</dbReference>
<reference evidence="1 2" key="1">
    <citation type="submission" date="2016-01" db="EMBL/GenBank/DDBJ databases">
        <authorList>
            <person name="Mitreva M."/>
            <person name="Pepin K.H."/>
            <person name="Mihindukulasuriya K.A."/>
            <person name="Fulton R."/>
            <person name="Fronick C."/>
            <person name="O'Laughlin M."/>
            <person name="Miner T."/>
            <person name="Herter B."/>
            <person name="Rosa B.A."/>
            <person name="Cordes M."/>
            <person name="Tomlinson C."/>
            <person name="Wollam A."/>
            <person name="Palsikar V.B."/>
            <person name="Mardis E.R."/>
            <person name="Wilson R.K."/>
        </authorList>
    </citation>
    <scope>NUCLEOTIDE SEQUENCE [LARGE SCALE GENOMIC DNA]</scope>
    <source>
        <strain evidence="1 2">MJR7738</strain>
    </source>
</reference>
<proteinExistence type="predicted"/>